<organism evidence="1 2">
    <name type="scientific">Paracoccus versutus</name>
    <name type="common">Thiobacillus versutus</name>
    <dbReference type="NCBI Taxonomy" id="34007"/>
    <lineage>
        <taxon>Bacteria</taxon>
        <taxon>Pseudomonadati</taxon>
        <taxon>Pseudomonadota</taxon>
        <taxon>Alphaproteobacteria</taxon>
        <taxon>Rhodobacterales</taxon>
        <taxon>Paracoccaceae</taxon>
        <taxon>Paracoccus</taxon>
    </lineage>
</organism>
<dbReference type="Proteomes" id="UP000256794">
    <property type="component" value="Unassembled WGS sequence"/>
</dbReference>
<protein>
    <submittedName>
        <fullName evidence="1">Uncharacterized protein</fullName>
    </submittedName>
</protein>
<evidence type="ECO:0000313" key="1">
    <source>
        <dbReference type="EMBL" id="REG26897.1"/>
    </source>
</evidence>
<accession>A0AAQ0KJ83</accession>
<dbReference type="EMBL" id="QUMX01000083">
    <property type="protein sequence ID" value="REG26897.1"/>
    <property type="molecule type" value="Genomic_DNA"/>
</dbReference>
<sequence>MPVIARLRISSRTGKPKVRGPKGVPSPSISRNTAVALIYFVVAFPRTRLVPWLEKRTLKRFAI</sequence>
<evidence type="ECO:0000313" key="2">
    <source>
        <dbReference type="Proteomes" id="UP000256794"/>
    </source>
</evidence>
<reference evidence="1 2" key="1">
    <citation type="submission" date="2018-08" db="EMBL/GenBank/DDBJ databases">
        <title>Genomic Encyclopedia of Archaeal and Bacterial Type Strains, Phase II (KMG-II): from individual species to whole genera.</title>
        <authorList>
            <person name="Goeker M."/>
        </authorList>
    </citation>
    <scope>NUCLEOTIDE SEQUENCE [LARGE SCALE GENOMIC DNA]</scope>
    <source>
        <strain evidence="1 2">DSM 582</strain>
    </source>
</reference>
<keyword evidence="2" id="KW-1185">Reference proteome</keyword>
<name>A0AAQ0KJ83_PARVE</name>
<proteinExistence type="predicted"/>
<gene>
    <name evidence="1" type="ORF">ATH84_10836</name>
</gene>
<dbReference type="AlphaFoldDB" id="A0AAQ0KJ83"/>
<comment type="caution">
    <text evidence="1">The sequence shown here is derived from an EMBL/GenBank/DDBJ whole genome shotgun (WGS) entry which is preliminary data.</text>
</comment>